<sequence>MKTTKDWHQGMGNVQILPGCAQSDYGSYNVTEPPIDAPRDPLVIGFAKAKGPAVPVALQKPVSENGSFFVSRHSAVPQGVLDIIQSMPHDAHPMGVLVNSMSAVFIFHPDANPALRVSNKNCWQVYLVAASHYNRHEDRRTIESILHLAGLKNVKSKTPVYARYFNKAQNSFISRMVFNPEAS</sequence>
<reference evidence="3 4" key="1">
    <citation type="submission" date="2024-08" db="EMBL/GenBank/DDBJ databases">
        <title>Insights into the chromosomal genome structure of Flemingia macrophylla.</title>
        <authorList>
            <person name="Ding Y."/>
            <person name="Zhao Y."/>
            <person name="Bi W."/>
            <person name="Wu M."/>
            <person name="Zhao G."/>
            <person name="Gong Y."/>
            <person name="Li W."/>
            <person name="Zhang P."/>
        </authorList>
    </citation>
    <scope>NUCLEOTIDE SEQUENCE [LARGE SCALE GENOMIC DNA]</scope>
    <source>
        <strain evidence="3">DYQJB</strain>
        <tissue evidence="3">Leaf</tissue>
    </source>
</reference>
<dbReference type="PANTHER" id="PTHR11739:SF4">
    <property type="entry name" value="CITRATE SYNTHASE, PEROXISOMAL"/>
    <property type="match status" value="1"/>
</dbReference>
<evidence type="ECO:0000313" key="3">
    <source>
        <dbReference type="EMBL" id="KAL2319375.1"/>
    </source>
</evidence>
<keyword evidence="4" id="KW-1185">Reference proteome</keyword>
<dbReference type="InterPro" id="IPR002020">
    <property type="entry name" value="Citrate_synthase"/>
</dbReference>
<keyword evidence="2" id="KW-0808">Transferase</keyword>
<dbReference type="PANTHER" id="PTHR11739">
    <property type="entry name" value="CITRATE SYNTHASE"/>
    <property type="match status" value="1"/>
</dbReference>
<evidence type="ECO:0000256" key="2">
    <source>
        <dbReference type="ARBA" id="ARBA00022679"/>
    </source>
</evidence>
<dbReference type="Proteomes" id="UP001603857">
    <property type="component" value="Unassembled WGS sequence"/>
</dbReference>
<dbReference type="InterPro" id="IPR016142">
    <property type="entry name" value="Citrate_synth-like_lrg_a-sub"/>
</dbReference>
<evidence type="ECO:0000313" key="4">
    <source>
        <dbReference type="Proteomes" id="UP001603857"/>
    </source>
</evidence>
<dbReference type="AlphaFoldDB" id="A0ABD1L783"/>
<evidence type="ECO:0000256" key="1">
    <source>
        <dbReference type="ARBA" id="ARBA00010566"/>
    </source>
</evidence>
<dbReference type="Gene3D" id="1.10.580.10">
    <property type="entry name" value="Citrate Synthase, domain 1"/>
    <property type="match status" value="1"/>
</dbReference>
<protein>
    <submittedName>
        <fullName evidence="3">Uncharacterized protein</fullName>
    </submittedName>
</protein>
<dbReference type="EMBL" id="JBGMDY010000010">
    <property type="protein sequence ID" value="KAL2319375.1"/>
    <property type="molecule type" value="Genomic_DNA"/>
</dbReference>
<dbReference type="InterPro" id="IPR036969">
    <property type="entry name" value="Citrate_synthase_sf"/>
</dbReference>
<organism evidence="3 4">
    <name type="scientific">Flemingia macrophylla</name>
    <dbReference type="NCBI Taxonomy" id="520843"/>
    <lineage>
        <taxon>Eukaryota</taxon>
        <taxon>Viridiplantae</taxon>
        <taxon>Streptophyta</taxon>
        <taxon>Embryophyta</taxon>
        <taxon>Tracheophyta</taxon>
        <taxon>Spermatophyta</taxon>
        <taxon>Magnoliopsida</taxon>
        <taxon>eudicotyledons</taxon>
        <taxon>Gunneridae</taxon>
        <taxon>Pentapetalae</taxon>
        <taxon>rosids</taxon>
        <taxon>fabids</taxon>
        <taxon>Fabales</taxon>
        <taxon>Fabaceae</taxon>
        <taxon>Papilionoideae</taxon>
        <taxon>50 kb inversion clade</taxon>
        <taxon>NPAAA clade</taxon>
        <taxon>indigoferoid/millettioid clade</taxon>
        <taxon>Phaseoleae</taxon>
        <taxon>Flemingia</taxon>
    </lineage>
</organism>
<dbReference type="SUPFAM" id="SSF48256">
    <property type="entry name" value="Citrate synthase"/>
    <property type="match status" value="1"/>
</dbReference>
<comment type="similarity">
    <text evidence="1">Belongs to the citrate synthase family.</text>
</comment>
<name>A0ABD1L783_9FABA</name>
<accession>A0ABD1L783</accession>
<gene>
    <name evidence="3" type="ORF">Fmac_028344</name>
</gene>
<dbReference type="GO" id="GO:0016740">
    <property type="term" value="F:transferase activity"/>
    <property type="evidence" value="ECO:0007669"/>
    <property type="project" value="UniProtKB-KW"/>
</dbReference>
<comment type="caution">
    <text evidence="3">The sequence shown here is derived from an EMBL/GenBank/DDBJ whole genome shotgun (WGS) entry which is preliminary data.</text>
</comment>
<proteinExistence type="inferred from homology"/>